<gene>
    <name evidence="2" type="ORF">F0562_028594</name>
</gene>
<evidence type="ECO:0008006" key="4">
    <source>
        <dbReference type="Google" id="ProtNLM"/>
    </source>
</evidence>
<dbReference type="AlphaFoldDB" id="A0A5J5B1Q9"/>
<dbReference type="PANTHER" id="PTHR33731">
    <property type="entry name" value="PROTEIN, PUTATIVE-RELATED"/>
    <property type="match status" value="1"/>
</dbReference>
<feature type="chain" id="PRO_5023840406" description="Organ specific protein" evidence="1">
    <location>
        <begin position="23"/>
        <end position="130"/>
    </location>
</feature>
<evidence type="ECO:0000313" key="3">
    <source>
        <dbReference type="Proteomes" id="UP000325577"/>
    </source>
</evidence>
<evidence type="ECO:0000256" key="1">
    <source>
        <dbReference type="SAM" id="SignalP"/>
    </source>
</evidence>
<organism evidence="2 3">
    <name type="scientific">Nyssa sinensis</name>
    <dbReference type="NCBI Taxonomy" id="561372"/>
    <lineage>
        <taxon>Eukaryota</taxon>
        <taxon>Viridiplantae</taxon>
        <taxon>Streptophyta</taxon>
        <taxon>Embryophyta</taxon>
        <taxon>Tracheophyta</taxon>
        <taxon>Spermatophyta</taxon>
        <taxon>Magnoliopsida</taxon>
        <taxon>eudicotyledons</taxon>
        <taxon>Gunneridae</taxon>
        <taxon>Pentapetalae</taxon>
        <taxon>asterids</taxon>
        <taxon>Cornales</taxon>
        <taxon>Nyssaceae</taxon>
        <taxon>Nyssa</taxon>
    </lineage>
</organism>
<evidence type="ECO:0000313" key="2">
    <source>
        <dbReference type="EMBL" id="KAA8536116.1"/>
    </source>
</evidence>
<dbReference type="EMBL" id="CM018039">
    <property type="protein sequence ID" value="KAA8536116.1"/>
    <property type="molecule type" value="Genomic_DNA"/>
</dbReference>
<proteinExistence type="predicted"/>
<reference evidence="2 3" key="1">
    <citation type="submission" date="2019-09" db="EMBL/GenBank/DDBJ databases">
        <title>A chromosome-level genome assembly of the Chinese tupelo Nyssa sinensis.</title>
        <authorList>
            <person name="Yang X."/>
            <person name="Kang M."/>
            <person name="Yang Y."/>
            <person name="Xiong H."/>
            <person name="Wang M."/>
            <person name="Zhang Z."/>
            <person name="Wang Z."/>
            <person name="Wu H."/>
            <person name="Ma T."/>
            <person name="Liu J."/>
            <person name="Xi Z."/>
        </authorList>
    </citation>
    <scope>NUCLEOTIDE SEQUENCE [LARGE SCALE GENOMIC DNA]</scope>
    <source>
        <strain evidence="2">J267</strain>
        <tissue evidence="2">Leaf</tissue>
    </source>
</reference>
<protein>
    <recommendedName>
        <fullName evidence="4">Organ specific protein</fullName>
    </recommendedName>
</protein>
<dbReference type="OrthoDB" id="1734141at2759"/>
<dbReference type="InterPro" id="IPR024489">
    <property type="entry name" value="Organ_specific_prot"/>
</dbReference>
<feature type="signal peptide" evidence="1">
    <location>
        <begin position="1"/>
        <end position="22"/>
    </location>
</feature>
<keyword evidence="3" id="KW-1185">Reference proteome</keyword>
<dbReference type="Pfam" id="PF10950">
    <property type="entry name" value="Organ_specific"/>
    <property type="match status" value="1"/>
</dbReference>
<accession>A0A5J5B1Q9</accession>
<name>A0A5J5B1Q9_9ASTE</name>
<keyword evidence="1" id="KW-0732">Signal</keyword>
<dbReference type="Proteomes" id="UP000325577">
    <property type="component" value="Linkage Group LG16"/>
</dbReference>
<dbReference type="PANTHER" id="PTHR33731:SF17">
    <property type="entry name" value="ORGAN-SPECIFIC PROTEIN P4-LIKE"/>
    <property type="match status" value="1"/>
</dbReference>
<sequence length="130" mass="15159">MRSISTFSVPFFLFLFINLIDARKNPEDYWKSMMKGEPMPKSIKDLVHLDPPSLSNIEKEDHELHTASKTINMNRFIKDFDIRPSVIIYHGHVEPKDVKPYVKDFKPEGEKTFAKPVKPGLIVPEYNIEK</sequence>